<dbReference type="Proteomes" id="UP001314903">
    <property type="component" value="Unassembled WGS sequence"/>
</dbReference>
<name>A0ABS4KJV3_9FIRM</name>
<gene>
    <name evidence="1" type="ORF">J2Z35_001185</name>
</gene>
<organism evidence="1 2">
    <name type="scientific">Acetoanaerobium pronyense</name>
    <dbReference type="NCBI Taxonomy" id="1482736"/>
    <lineage>
        <taxon>Bacteria</taxon>
        <taxon>Bacillati</taxon>
        <taxon>Bacillota</taxon>
        <taxon>Clostridia</taxon>
        <taxon>Peptostreptococcales</taxon>
        <taxon>Filifactoraceae</taxon>
        <taxon>Acetoanaerobium</taxon>
    </lineage>
</organism>
<evidence type="ECO:0000313" key="2">
    <source>
        <dbReference type="Proteomes" id="UP001314903"/>
    </source>
</evidence>
<keyword evidence="2" id="KW-1185">Reference proteome</keyword>
<accession>A0ABS4KJV3</accession>
<sequence>MPSLLKTAFLQLNKWAGNEYPKREDFVSDNEKIDAFADDISSQMAQIELDFNLHKIQTVTHVASFTRDVSIAGLQVINIPFKAKSIASIGAIAGTKAFSEGFWAENNASRALYIAPDGNQYSDSALVVISPSSGNFATVYINSVTENEIILDWQKSGTPAGTATVHLLIQSH</sequence>
<evidence type="ECO:0000313" key="1">
    <source>
        <dbReference type="EMBL" id="MBP2027391.1"/>
    </source>
</evidence>
<reference evidence="1 2" key="1">
    <citation type="submission" date="2021-03" db="EMBL/GenBank/DDBJ databases">
        <title>Genomic Encyclopedia of Type Strains, Phase IV (KMG-IV): sequencing the most valuable type-strain genomes for metagenomic binning, comparative biology and taxonomic classification.</title>
        <authorList>
            <person name="Goeker M."/>
        </authorList>
    </citation>
    <scope>NUCLEOTIDE SEQUENCE [LARGE SCALE GENOMIC DNA]</scope>
    <source>
        <strain evidence="1 2">DSM 27512</strain>
    </source>
</reference>
<dbReference type="RefSeq" id="WP_209660444.1">
    <property type="nucleotide sequence ID" value="NZ_JAGGLI010000011.1"/>
</dbReference>
<dbReference type="EMBL" id="JAGGLI010000011">
    <property type="protein sequence ID" value="MBP2027391.1"/>
    <property type="molecule type" value="Genomic_DNA"/>
</dbReference>
<comment type="caution">
    <text evidence="1">The sequence shown here is derived from an EMBL/GenBank/DDBJ whole genome shotgun (WGS) entry which is preliminary data.</text>
</comment>
<protein>
    <submittedName>
        <fullName evidence="1">Uncharacterized protein</fullName>
    </submittedName>
</protein>
<proteinExistence type="predicted"/>